<protein>
    <recommendedName>
        <fullName evidence="3">GLPGLI family protein</fullName>
    </recommendedName>
</protein>
<evidence type="ECO:0000313" key="2">
    <source>
        <dbReference type="Proteomes" id="UP000308196"/>
    </source>
</evidence>
<name>A0A4U9W5W0_9SPHI</name>
<evidence type="ECO:0000313" key="1">
    <source>
        <dbReference type="EMBL" id="VTR54191.1"/>
    </source>
</evidence>
<gene>
    <name evidence="1" type="ORF">NCTC11429_05013</name>
</gene>
<dbReference type="PANTHER" id="PTHR37841">
    <property type="entry name" value="GLR2918 PROTEIN"/>
    <property type="match status" value="1"/>
</dbReference>
<dbReference type="Proteomes" id="UP000308196">
    <property type="component" value="Chromosome"/>
</dbReference>
<dbReference type="STRING" id="1123265.GCA_000686625_00351"/>
<dbReference type="EMBL" id="LR590484">
    <property type="protein sequence ID" value="VTR54191.1"/>
    <property type="molecule type" value="Genomic_DNA"/>
</dbReference>
<dbReference type="KEGG" id="stha:NCTC11429_05013"/>
<proteinExistence type="predicted"/>
<reference evidence="1 2" key="1">
    <citation type="submission" date="2019-05" db="EMBL/GenBank/DDBJ databases">
        <authorList>
            <consortium name="Pathogen Informatics"/>
        </authorList>
    </citation>
    <scope>NUCLEOTIDE SEQUENCE [LARGE SCALE GENOMIC DNA]</scope>
    <source>
        <strain evidence="1 2">NCTC11429</strain>
    </source>
</reference>
<evidence type="ECO:0008006" key="3">
    <source>
        <dbReference type="Google" id="ProtNLM"/>
    </source>
</evidence>
<sequence length="429" mass="47744">MVYLLLFSFIFSMHMNNLVSVILVFGLSTSLVYGQDKQWQMELVFKGEISPEKFESEIPEFAKEFYEPFLKGKTAYKNVEVLADAAHSSAVINQKEHAILNRKLGKTYSFSVGDDIVTAESYHPSYQVVSSKLKEPAGPYVLLQDMGEIEDVAGVTCKKAKLLIKNQADSAEATVWYSEAVPTYYLTAFSFVNDLPGAVLKLSLGQQKDLGFETTKIASVSGAKGFQLPQNAKVVDISGGLPAEGTEDVSLFEDTFPLDKSLQWMVVKDKETNDEYYGIKDLSGKEVLPCALFSLAYFNEQVAIVSDKDNYFWLLDKQGNKINKAGFDWLTPANERLVIFQKDGAFGLVNSEGKVLLDKKENISKFLNDYLIFAEDGKVGLLDDSGKIIIPASLAFLDVDGQGKVLVKDKEEDETQTLELEDFIKAYVK</sequence>
<dbReference type="AlphaFoldDB" id="A0A4U9W5W0"/>
<dbReference type="PANTHER" id="PTHR37841:SF1">
    <property type="entry name" value="DUF3298 DOMAIN-CONTAINING PROTEIN"/>
    <property type="match status" value="1"/>
</dbReference>
<organism evidence="1 2">
    <name type="scientific">Sphingobacterium thalpophilum</name>
    <dbReference type="NCBI Taxonomy" id="259"/>
    <lineage>
        <taxon>Bacteria</taxon>
        <taxon>Pseudomonadati</taxon>
        <taxon>Bacteroidota</taxon>
        <taxon>Sphingobacteriia</taxon>
        <taxon>Sphingobacteriales</taxon>
        <taxon>Sphingobacteriaceae</taxon>
        <taxon>Sphingobacterium</taxon>
    </lineage>
</organism>
<accession>A0A4U9W5W0</accession>